<protein>
    <recommendedName>
        <fullName evidence="3">amidophosphoribosyltransferase</fullName>
        <ecNumber evidence="3">2.4.2.14</ecNumber>
    </recommendedName>
</protein>
<evidence type="ECO:0000313" key="10">
    <source>
        <dbReference type="EMBL" id="OIQ86140.1"/>
    </source>
</evidence>
<evidence type="ECO:0000256" key="1">
    <source>
        <dbReference type="ARBA" id="ARBA00005209"/>
    </source>
</evidence>
<reference evidence="10" key="1">
    <citation type="submission" date="2016-10" db="EMBL/GenBank/DDBJ databases">
        <title>Sequence of Gallionella enrichment culture.</title>
        <authorList>
            <person name="Poehlein A."/>
            <person name="Muehling M."/>
            <person name="Daniel R."/>
        </authorList>
    </citation>
    <scope>NUCLEOTIDE SEQUENCE</scope>
</reference>
<dbReference type="GO" id="GO:0004044">
    <property type="term" value="F:amidophosphoribosyltransferase activity"/>
    <property type="evidence" value="ECO:0007669"/>
    <property type="project" value="UniProtKB-EC"/>
</dbReference>
<dbReference type="NCBIfam" id="TIGR01134">
    <property type="entry name" value="purF"/>
    <property type="match status" value="1"/>
</dbReference>
<organism evidence="10">
    <name type="scientific">mine drainage metagenome</name>
    <dbReference type="NCBI Taxonomy" id="410659"/>
    <lineage>
        <taxon>unclassified sequences</taxon>
        <taxon>metagenomes</taxon>
        <taxon>ecological metagenomes</taxon>
    </lineage>
</organism>
<dbReference type="InterPro" id="IPR029057">
    <property type="entry name" value="PRTase-like"/>
</dbReference>
<evidence type="ECO:0000256" key="8">
    <source>
        <dbReference type="SAM" id="MobiDB-lite"/>
    </source>
</evidence>
<dbReference type="Gene3D" id="3.40.50.2020">
    <property type="match status" value="1"/>
</dbReference>
<evidence type="ECO:0000259" key="9">
    <source>
        <dbReference type="PROSITE" id="PS51278"/>
    </source>
</evidence>
<accession>A0A1J5R2H0</accession>
<dbReference type="InterPro" id="IPR035584">
    <property type="entry name" value="PurF_N"/>
</dbReference>
<feature type="domain" description="Glutamine amidotransferase type-2" evidence="9">
    <location>
        <begin position="2"/>
        <end position="234"/>
    </location>
</feature>
<comment type="similarity">
    <text evidence="2">In the C-terminal section; belongs to the purine/pyrimidine phosphoribosyltransferase family.</text>
</comment>
<dbReference type="EMBL" id="MLJW01000498">
    <property type="protein sequence ID" value="OIQ86140.1"/>
    <property type="molecule type" value="Genomic_DNA"/>
</dbReference>
<dbReference type="PANTHER" id="PTHR11907">
    <property type="entry name" value="AMIDOPHOSPHORIBOSYLTRANSFERASE"/>
    <property type="match status" value="1"/>
</dbReference>
<dbReference type="SUPFAM" id="SSF56235">
    <property type="entry name" value="N-terminal nucleophile aminohydrolases (Ntn hydrolases)"/>
    <property type="match status" value="1"/>
</dbReference>
<dbReference type="InterPro" id="IPR000836">
    <property type="entry name" value="PRTase_dom"/>
</dbReference>
<evidence type="ECO:0000256" key="5">
    <source>
        <dbReference type="ARBA" id="ARBA00022679"/>
    </source>
</evidence>
<feature type="region of interest" description="Disordered" evidence="8">
    <location>
        <begin position="476"/>
        <end position="499"/>
    </location>
</feature>
<evidence type="ECO:0000256" key="7">
    <source>
        <dbReference type="ARBA" id="ARBA00022962"/>
    </source>
</evidence>
<dbReference type="PIRSF" id="PIRSF000485">
    <property type="entry name" value="Amd_phspho_trans"/>
    <property type="match status" value="1"/>
</dbReference>
<dbReference type="CDD" id="cd06223">
    <property type="entry name" value="PRTases_typeI"/>
    <property type="match status" value="1"/>
</dbReference>
<sequence>MCGVVGIVSRQPVNQAIYDALLLLQHRGQDAAGIVTGHGGRLYMQKARGMVRDVFRTRNMRALPGNYGLGQVRYPTAGSADSEEEAQPFYVNAPYGLALAHNGNLTNADELRAELAATDHRHINTGSDSEVLLNVLARELDRVSGAQPLCAADLFAAVRAVHRRVRGSYAVVALIAGHGLLAFRDPYGIRPLCFGRSDPDGDFMVASESVALEGNGFRLERDVAPGEAVYVDFDGRMQAEQCAEAPTLNPCIFEFVYLARPDSVLDGISVYQARLNMGETLAQRVISVMPPSEIDVVIPVPESSRPAAMQLAWKLGRAYREGFVKNRYVGRTFIMPGQAVRKKSVRQKLNAIGQEFAGRNVLLVDDSIVRGTTSREIVQMAREAGARKVYLASAAPPVRYPNVYGIDMPTAAELVAHDRDVEQVRAQIGCDALIYQDLEAMKRAVRRERADIATFEASCFDGCYVTGDVAAALRGAQRGGDDDQPSSRLNLQGQEEAAS</sequence>
<evidence type="ECO:0000256" key="4">
    <source>
        <dbReference type="ARBA" id="ARBA00022676"/>
    </source>
</evidence>
<dbReference type="HAMAP" id="MF_01931">
    <property type="entry name" value="PurF"/>
    <property type="match status" value="1"/>
</dbReference>
<keyword evidence="6" id="KW-0658">Purine biosynthesis</keyword>
<dbReference type="UniPathway" id="UPA00074">
    <property type="reaction ID" value="UER00124"/>
</dbReference>
<dbReference type="InterPro" id="IPR005854">
    <property type="entry name" value="PurF"/>
</dbReference>
<comment type="caution">
    <text evidence="10">The sequence shown here is derived from an EMBL/GenBank/DDBJ whole genome shotgun (WGS) entry which is preliminary data.</text>
</comment>
<dbReference type="SUPFAM" id="SSF53271">
    <property type="entry name" value="PRTase-like"/>
    <property type="match status" value="1"/>
</dbReference>
<name>A0A1J5R2H0_9ZZZZ</name>
<proteinExistence type="inferred from homology"/>
<keyword evidence="5 10" id="KW-0808">Transferase</keyword>
<dbReference type="GO" id="GO:0009113">
    <property type="term" value="P:purine nucleobase biosynthetic process"/>
    <property type="evidence" value="ECO:0007669"/>
    <property type="project" value="InterPro"/>
</dbReference>
<dbReference type="CDD" id="cd00715">
    <property type="entry name" value="GPATase_N"/>
    <property type="match status" value="1"/>
</dbReference>
<evidence type="ECO:0000256" key="3">
    <source>
        <dbReference type="ARBA" id="ARBA00011941"/>
    </source>
</evidence>
<evidence type="ECO:0000256" key="6">
    <source>
        <dbReference type="ARBA" id="ARBA00022755"/>
    </source>
</evidence>
<dbReference type="InterPro" id="IPR017932">
    <property type="entry name" value="GATase_2_dom"/>
</dbReference>
<dbReference type="Pfam" id="PF13537">
    <property type="entry name" value="GATase_7"/>
    <property type="match status" value="1"/>
</dbReference>
<dbReference type="InterPro" id="IPR029055">
    <property type="entry name" value="Ntn_hydrolases_N"/>
</dbReference>
<dbReference type="GO" id="GO:0006189">
    <property type="term" value="P:'de novo' IMP biosynthetic process"/>
    <property type="evidence" value="ECO:0007669"/>
    <property type="project" value="UniProtKB-UniPathway"/>
</dbReference>
<dbReference type="Gene3D" id="3.60.20.10">
    <property type="entry name" value="Glutamine Phosphoribosylpyrophosphate, subunit 1, domain 1"/>
    <property type="match status" value="1"/>
</dbReference>
<keyword evidence="4 10" id="KW-0328">Glycosyltransferase</keyword>
<dbReference type="AlphaFoldDB" id="A0A1J5R2H0"/>
<evidence type="ECO:0000256" key="2">
    <source>
        <dbReference type="ARBA" id="ARBA00010138"/>
    </source>
</evidence>
<dbReference type="PROSITE" id="PS51278">
    <property type="entry name" value="GATASE_TYPE_2"/>
    <property type="match status" value="1"/>
</dbReference>
<keyword evidence="7" id="KW-0315">Glutamine amidotransferase</keyword>
<comment type="pathway">
    <text evidence="1">Purine metabolism; IMP biosynthesis via de novo pathway; N(1)-(5-phospho-D-ribosyl)glycinamide from 5-phospho-alpha-D-ribose 1-diphosphate: step 1/2.</text>
</comment>
<gene>
    <name evidence="10" type="primary">purF_11</name>
    <name evidence="10" type="ORF">GALL_320110</name>
</gene>
<dbReference type="EC" id="2.4.2.14" evidence="3"/>